<accession>A0AAD4C549</accession>
<dbReference type="EMBL" id="WHUW01000003">
    <property type="protein sequence ID" value="KAF8449162.1"/>
    <property type="molecule type" value="Genomic_DNA"/>
</dbReference>
<evidence type="ECO:0000313" key="1">
    <source>
        <dbReference type="EMBL" id="KAF8449162.1"/>
    </source>
</evidence>
<keyword evidence="2" id="KW-1185">Reference proteome</keyword>
<name>A0AAD4C549_BOLED</name>
<evidence type="ECO:0000313" key="2">
    <source>
        <dbReference type="Proteomes" id="UP001194468"/>
    </source>
</evidence>
<organism evidence="1 2">
    <name type="scientific">Boletus edulis BED1</name>
    <dbReference type="NCBI Taxonomy" id="1328754"/>
    <lineage>
        <taxon>Eukaryota</taxon>
        <taxon>Fungi</taxon>
        <taxon>Dikarya</taxon>
        <taxon>Basidiomycota</taxon>
        <taxon>Agaricomycotina</taxon>
        <taxon>Agaricomycetes</taxon>
        <taxon>Agaricomycetidae</taxon>
        <taxon>Boletales</taxon>
        <taxon>Boletineae</taxon>
        <taxon>Boletaceae</taxon>
        <taxon>Boletoideae</taxon>
        <taxon>Boletus</taxon>
    </lineage>
</organism>
<reference evidence="1" key="1">
    <citation type="submission" date="2019-10" db="EMBL/GenBank/DDBJ databases">
        <authorList>
            <consortium name="DOE Joint Genome Institute"/>
            <person name="Kuo A."/>
            <person name="Miyauchi S."/>
            <person name="Kiss E."/>
            <person name="Drula E."/>
            <person name="Kohler A."/>
            <person name="Sanchez-Garcia M."/>
            <person name="Andreopoulos B."/>
            <person name="Barry K.W."/>
            <person name="Bonito G."/>
            <person name="Buee M."/>
            <person name="Carver A."/>
            <person name="Chen C."/>
            <person name="Cichocki N."/>
            <person name="Clum A."/>
            <person name="Culley D."/>
            <person name="Crous P.W."/>
            <person name="Fauchery L."/>
            <person name="Girlanda M."/>
            <person name="Hayes R."/>
            <person name="Keri Z."/>
            <person name="LaButti K."/>
            <person name="Lipzen A."/>
            <person name="Lombard V."/>
            <person name="Magnuson J."/>
            <person name="Maillard F."/>
            <person name="Morin E."/>
            <person name="Murat C."/>
            <person name="Nolan M."/>
            <person name="Ohm R."/>
            <person name="Pangilinan J."/>
            <person name="Pereira M."/>
            <person name="Perotto S."/>
            <person name="Peter M."/>
            <person name="Riley R."/>
            <person name="Sitrit Y."/>
            <person name="Stielow B."/>
            <person name="Szollosi G."/>
            <person name="Zifcakova L."/>
            <person name="Stursova M."/>
            <person name="Spatafora J.W."/>
            <person name="Tedersoo L."/>
            <person name="Vaario L.-M."/>
            <person name="Yamada A."/>
            <person name="Yan M."/>
            <person name="Wang P."/>
            <person name="Xu J."/>
            <person name="Bruns T."/>
            <person name="Baldrian P."/>
            <person name="Vilgalys R."/>
            <person name="Henrissat B."/>
            <person name="Grigoriev I.V."/>
            <person name="Hibbett D."/>
            <person name="Nagy L.G."/>
            <person name="Martin F.M."/>
        </authorList>
    </citation>
    <scope>NUCLEOTIDE SEQUENCE</scope>
    <source>
        <strain evidence="1">BED1</strain>
    </source>
</reference>
<comment type="caution">
    <text evidence="1">The sequence shown here is derived from an EMBL/GenBank/DDBJ whole genome shotgun (WGS) entry which is preliminary data.</text>
</comment>
<gene>
    <name evidence="1" type="ORF">L210DRAFT_3640745</name>
</gene>
<reference evidence="1" key="2">
    <citation type="journal article" date="2020" name="Nat. Commun.">
        <title>Large-scale genome sequencing of mycorrhizal fungi provides insights into the early evolution of symbiotic traits.</title>
        <authorList>
            <person name="Miyauchi S."/>
            <person name="Kiss E."/>
            <person name="Kuo A."/>
            <person name="Drula E."/>
            <person name="Kohler A."/>
            <person name="Sanchez-Garcia M."/>
            <person name="Morin E."/>
            <person name="Andreopoulos B."/>
            <person name="Barry K.W."/>
            <person name="Bonito G."/>
            <person name="Buee M."/>
            <person name="Carver A."/>
            <person name="Chen C."/>
            <person name="Cichocki N."/>
            <person name="Clum A."/>
            <person name="Culley D."/>
            <person name="Crous P.W."/>
            <person name="Fauchery L."/>
            <person name="Girlanda M."/>
            <person name="Hayes R.D."/>
            <person name="Keri Z."/>
            <person name="LaButti K."/>
            <person name="Lipzen A."/>
            <person name="Lombard V."/>
            <person name="Magnuson J."/>
            <person name="Maillard F."/>
            <person name="Murat C."/>
            <person name="Nolan M."/>
            <person name="Ohm R.A."/>
            <person name="Pangilinan J."/>
            <person name="Pereira M.F."/>
            <person name="Perotto S."/>
            <person name="Peter M."/>
            <person name="Pfister S."/>
            <person name="Riley R."/>
            <person name="Sitrit Y."/>
            <person name="Stielow J.B."/>
            <person name="Szollosi G."/>
            <person name="Zifcakova L."/>
            <person name="Stursova M."/>
            <person name="Spatafora J.W."/>
            <person name="Tedersoo L."/>
            <person name="Vaario L.M."/>
            <person name="Yamada A."/>
            <person name="Yan M."/>
            <person name="Wang P."/>
            <person name="Xu J."/>
            <person name="Bruns T."/>
            <person name="Baldrian P."/>
            <person name="Vilgalys R."/>
            <person name="Dunand C."/>
            <person name="Henrissat B."/>
            <person name="Grigoriev I.V."/>
            <person name="Hibbett D."/>
            <person name="Nagy L.G."/>
            <person name="Martin F.M."/>
        </authorList>
    </citation>
    <scope>NUCLEOTIDE SEQUENCE</scope>
    <source>
        <strain evidence="1">BED1</strain>
    </source>
</reference>
<dbReference type="AlphaFoldDB" id="A0AAD4C549"/>
<dbReference type="Proteomes" id="UP001194468">
    <property type="component" value="Unassembled WGS sequence"/>
</dbReference>
<proteinExistence type="predicted"/>
<protein>
    <submittedName>
        <fullName evidence="1">Uncharacterized protein</fullName>
    </submittedName>
</protein>
<sequence length="229" mass="25534">MFYETRQRARFRSSTLGVYDAQRGALPHPHSVQRADTEELATRNNAALTLISLASLLRMTLLLLNPSHCSCVPSFRHSRTRCDPSSFVPGIIAHAILKCERIAFQEMLPLLADTAGRESFESSANNAQLELFLLHVPVPVYHITEEGTIRDAGMEELKTTAIELQDLDQAKVGTTAFAHVYHRIRQGVVSVQQVRRVVRVTKVFVPLAGLLRVVDAYADHWYAVTAGDD</sequence>